<dbReference type="AlphaFoldDB" id="L9WG38"/>
<evidence type="ECO:0000313" key="1">
    <source>
        <dbReference type="EMBL" id="ELY47288.1"/>
    </source>
</evidence>
<organism evidence="1 2">
    <name type="scientific">Natronorubrum sulfidifaciens JCM 14089</name>
    <dbReference type="NCBI Taxonomy" id="1230460"/>
    <lineage>
        <taxon>Archaea</taxon>
        <taxon>Methanobacteriati</taxon>
        <taxon>Methanobacteriota</taxon>
        <taxon>Stenosarchaea group</taxon>
        <taxon>Halobacteria</taxon>
        <taxon>Halobacteriales</taxon>
        <taxon>Natrialbaceae</taxon>
        <taxon>Natronorubrum</taxon>
    </lineage>
</organism>
<name>L9WG38_9EURY</name>
<reference evidence="1 2" key="1">
    <citation type="journal article" date="2014" name="PLoS Genet.">
        <title>Phylogenetically driven sequencing of extremely halophilic archaea reveals strategies for static and dynamic osmo-response.</title>
        <authorList>
            <person name="Becker E.A."/>
            <person name="Seitzer P.M."/>
            <person name="Tritt A."/>
            <person name="Larsen D."/>
            <person name="Krusor M."/>
            <person name="Yao A.I."/>
            <person name="Wu D."/>
            <person name="Madern D."/>
            <person name="Eisen J.A."/>
            <person name="Darling A.E."/>
            <person name="Facciotti M.T."/>
        </authorList>
    </citation>
    <scope>NUCLEOTIDE SEQUENCE [LARGE SCALE GENOMIC DNA]</scope>
    <source>
        <strain evidence="1 2">JCM 14089</strain>
    </source>
</reference>
<evidence type="ECO:0000313" key="2">
    <source>
        <dbReference type="Proteomes" id="UP000011661"/>
    </source>
</evidence>
<dbReference type="Proteomes" id="UP000011661">
    <property type="component" value="Unassembled WGS sequence"/>
</dbReference>
<protein>
    <submittedName>
        <fullName evidence="1">ISH9-type transposase</fullName>
    </submittedName>
</protein>
<keyword evidence="2" id="KW-1185">Reference proteome</keyword>
<accession>L9WG38</accession>
<dbReference type="EMBL" id="AOHX01000026">
    <property type="protein sequence ID" value="ELY47288.1"/>
    <property type="molecule type" value="Genomic_DNA"/>
</dbReference>
<sequence>MEIDILEFIEQCRDLFKLAKALGRVHSLDAHRASLFRVEDSHSYPETPNRLKYMAEVRTALDIDRDDLPDYTT</sequence>
<proteinExistence type="predicted"/>
<comment type="caution">
    <text evidence="1">The sequence shown here is derived from an EMBL/GenBank/DDBJ whole genome shotgun (WGS) entry which is preliminary data.</text>
</comment>
<gene>
    <name evidence="1" type="ORF">C495_03482</name>
</gene>
<dbReference type="eggNOG" id="arCOG02751">
    <property type="taxonomic scope" value="Archaea"/>
</dbReference>